<evidence type="ECO:0000313" key="3">
    <source>
        <dbReference type="Proteomes" id="UP001500635"/>
    </source>
</evidence>
<keyword evidence="3" id="KW-1185">Reference proteome</keyword>
<name>A0ABP8JQ25_9ACTN</name>
<feature type="compositionally biased region" description="Low complexity" evidence="1">
    <location>
        <begin position="119"/>
        <end position="131"/>
    </location>
</feature>
<protein>
    <recommendedName>
        <fullName evidence="4">Glyoxalase-like domain-containing protein</fullName>
    </recommendedName>
</protein>
<reference evidence="3" key="1">
    <citation type="journal article" date="2019" name="Int. J. Syst. Evol. Microbiol.">
        <title>The Global Catalogue of Microorganisms (GCM) 10K type strain sequencing project: providing services to taxonomists for standard genome sequencing and annotation.</title>
        <authorList>
            <consortium name="The Broad Institute Genomics Platform"/>
            <consortium name="The Broad Institute Genome Sequencing Center for Infectious Disease"/>
            <person name="Wu L."/>
            <person name="Ma J."/>
        </authorList>
    </citation>
    <scope>NUCLEOTIDE SEQUENCE [LARGE SCALE GENOMIC DNA]</scope>
    <source>
        <strain evidence="3">JCM 17688</strain>
    </source>
</reference>
<dbReference type="Proteomes" id="UP001500635">
    <property type="component" value="Unassembled WGS sequence"/>
</dbReference>
<dbReference type="SUPFAM" id="SSF54593">
    <property type="entry name" value="Glyoxalase/Bleomycin resistance protein/Dihydroxybiphenyl dioxygenase"/>
    <property type="match status" value="1"/>
</dbReference>
<organism evidence="2 3">
    <name type="scientific">Tsukamurella soli</name>
    <dbReference type="NCBI Taxonomy" id="644556"/>
    <lineage>
        <taxon>Bacteria</taxon>
        <taxon>Bacillati</taxon>
        <taxon>Actinomycetota</taxon>
        <taxon>Actinomycetes</taxon>
        <taxon>Mycobacteriales</taxon>
        <taxon>Tsukamurellaceae</taxon>
        <taxon>Tsukamurella</taxon>
    </lineage>
</organism>
<comment type="caution">
    <text evidence="2">The sequence shown here is derived from an EMBL/GenBank/DDBJ whole genome shotgun (WGS) entry which is preliminary data.</text>
</comment>
<evidence type="ECO:0008006" key="4">
    <source>
        <dbReference type="Google" id="ProtNLM"/>
    </source>
</evidence>
<sequence>MHYSATLDGTVLELYPAPPGVPPCRVRIGLRVPDPAEAMERLRAARFTVKRPGLAVDPDGNRIVIGWGGCRHYLHLRGFPSPCLSCGDTPRRVDTLSSAEGIGRDSVLFSRRFRPPSPRAAAARSPPRGSAHGVRAECS</sequence>
<evidence type="ECO:0000313" key="2">
    <source>
        <dbReference type="EMBL" id="GAA4394318.1"/>
    </source>
</evidence>
<gene>
    <name evidence="2" type="ORF">GCM10023147_26190</name>
</gene>
<accession>A0ABP8JQ25</accession>
<proteinExistence type="predicted"/>
<dbReference type="EMBL" id="BAABFR010000037">
    <property type="protein sequence ID" value="GAA4394318.1"/>
    <property type="molecule type" value="Genomic_DNA"/>
</dbReference>
<feature type="region of interest" description="Disordered" evidence="1">
    <location>
        <begin position="113"/>
        <end position="139"/>
    </location>
</feature>
<dbReference type="InterPro" id="IPR029068">
    <property type="entry name" value="Glyas_Bleomycin-R_OHBP_Dase"/>
</dbReference>
<evidence type="ECO:0000256" key="1">
    <source>
        <dbReference type="SAM" id="MobiDB-lite"/>
    </source>
</evidence>